<name>A0ABU2JFM9_9ACTN</name>
<dbReference type="InterPro" id="IPR029066">
    <property type="entry name" value="PLP-binding_barrel"/>
</dbReference>
<keyword evidence="4" id="KW-0028">Amino-acid biosynthesis</keyword>
<keyword evidence="2" id="KW-0210">Decarboxylase</keyword>
<dbReference type="Proteomes" id="UP001183176">
    <property type="component" value="Unassembled WGS sequence"/>
</dbReference>
<dbReference type="Gene3D" id="3.20.20.10">
    <property type="entry name" value="Alanine racemase"/>
    <property type="match status" value="1"/>
</dbReference>
<dbReference type="CDD" id="cd06828">
    <property type="entry name" value="PLPDE_III_DapDC"/>
    <property type="match status" value="1"/>
</dbReference>
<dbReference type="RefSeq" id="WP_311424417.1">
    <property type="nucleotide sequence ID" value="NZ_JAVREH010000033.1"/>
</dbReference>
<reference evidence="8" key="1">
    <citation type="submission" date="2023-07" db="EMBL/GenBank/DDBJ databases">
        <title>30 novel species of actinomycetes from the DSMZ collection.</title>
        <authorList>
            <person name="Nouioui I."/>
        </authorList>
    </citation>
    <scope>NUCLEOTIDE SEQUENCE [LARGE SCALE GENOMIC DNA]</scope>
    <source>
        <strain evidence="8">DSM 44399</strain>
    </source>
</reference>
<dbReference type="Pfam" id="PF02784">
    <property type="entry name" value="Orn_Arg_deC_N"/>
    <property type="match status" value="1"/>
</dbReference>
<feature type="domain" description="Orn/DAP/Arg decarboxylase 2 N-terminal" evidence="6">
    <location>
        <begin position="114"/>
        <end position="357"/>
    </location>
</feature>
<dbReference type="PRINTS" id="PR01181">
    <property type="entry name" value="DAPDCRBXLASE"/>
</dbReference>
<dbReference type="InterPro" id="IPR022644">
    <property type="entry name" value="De-COase2_N"/>
</dbReference>
<organism evidence="7 8">
    <name type="scientific">Jatrophihabitans lederbergiae</name>
    <dbReference type="NCBI Taxonomy" id="3075547"/>
    <lineage>
        <taxon>Bacteria</taxon>
        <taxon>Bacillati</taxon>
        <taxon>Actinomycetota</taxon>
        <taxon>Actinomycetes</taxon>
        <taxon>Jatrophihabitantales</taxon>
        <taxon>Jatrophihabitantaceae</taxon>
        <taxon>Jatrophihabitans</taxon>
    </lineage>
</organism>
<comment type="caution">
    <text evidence="7">The sequence shown here is derived from an EMBL/GenBank/DDBJ whole genome shotgun (WGS) entry which is preliminary data.</text>
</comment>
<dbReference type="PANTHER" id="PTHR43727">
    <property type="entry name" value="DIAMINOPIMELATE DECARBOXYLASE"/>
    <property type="match status" value="1"/>
</dbReference>
<evidence type="ECO:0000256" key="3">
    <source>
        <dbReference type="ARBA" id="ARBA00022898"/>
    </source>
</evidence>
<dbReference type="PANTHER" id="PTHR43727:SF2">
    <property type="entry name" value="GROUP IV DECARBOXYLASE"/>
    <property type="match status" value="1"/>
</dbReference>
<dbReference type="PRINTS" id="PR01179">
    <property type="entry name" value="ODADCRBXLASE"/>
</dbReference>
<comment type="cofactor">
    <cofactor evidence="1">
        <name>pyridoxal 5'-phosphate</name>
        <dbReference type="ChEBI" id="CHEBI:597326"/>
    </cofactor>
</comment>
<protein>
    <recommendedName>
        <fullName evidence="6">Orn/DAP/Arg decarboxylase 2 N-terminal domain-containing protein</fullName>
    </recommendedName>
</protein>
<dbReference type="EMBL" id="JAVREH010000033">
    <property type="protein sequence ID" value="MDT0263269.1"/>
    <property type="molecule type" value="Genomic_DNA"/>
</dbReference>
<evidence type="ECO:0000259" key="6">
    <source>
        <dbReference type="Pfam" id="PF02784"/>
    </source>
</evidence>
<accession>A0ABU2JFM9</accession>
<evidence type="ECO:0000313" key="7">
    <source>
        <dbReference type="EMBL" id="MDT0263269.1"/>
    </source>
</evidence>
<dbReference type="SUPFAM" id="SSF51419">
    <property type="entry name" value="PLP-binding barrel"/>
    <property type="match status" value="1"/>
</dbReference>
<evidence type="ECO:0000256" key="2">
    <source>
        <dbReference type="ARBA" id="ARBA00022793"/>
    </source>
</evidence>
<sequence>MTAPSAGLDCRGLNVALTVLRIKQAVCAADADPTTPLPVLLDDGCDREQVSRALGELGSRVRYAAALSGHVPGTPWWQRPDLRYGDGQLRLGGSDLGDLATQVGTPTYVYRAGRIAENIARVSAALGAAGLEHRVYYAIKANRAPSLLTYLRSRNLCGVDVCSTGELLHALSCGFPPEAMSFTGTSLSARDIATLAGCPQLRVNLDSLSALASLGRACPGREVGLRINPAVGIGYQGDDRLNYSGATTTKFGIYREHLAEAKEIAARWGLPIVRVHFHVGCGYLDAELDQLERALDAANAFTEELPELREVNLGGGLGVPHTAADAPLDLSRWAAAVARRFGDRGLMVAVEPGDYLVKDAGVLLATVTYTERRRDVLFAGLDAGFNLAMEPAFYGLPCEPVAVVPRWDEGQEAYTVVGNINEALDQWAVDHRMPRLHEGDHVALINAGGYASAMRSAHCLRGDVSEVLLIEDEAADRAPVRTRSGG</sequence>
<keyword evidence="3" id="KW-0663">Pyridoxal phosphate</keyword>
<keyword evidence="5" id="KW-0456">Lyase</keyword>
<keyword evidence="8" id="KW-1185">Reference proteome</keyword>
<dbReference type="InterPro" id="IPR009006">
    <property type="entry name" value="Ala_racemase/Decarboxylase_C"/>
</dbReference>
<dbReference type="SUPFAM" id="SSF50621">
    <property type="entry name" value="Alanine racemase C-terminal domain-like"/>
    <property type="match status" value="1"/>
</dbReference>
<evidence type="ECO:0000256" key="5">
    <source>
        <dbReference type="ARBA" id="ARBA00023239"/>
    </source>
</evidence>
<dbReference type="Gene3D" id="2.40.37.10">
    <property type="entry name" value="Lyase, Ornithine Decarboxylase, Chain A, domain 1"/>
    <property type="match status" value="1"/>
</dbReference>
<keyword evidence="4" id="KW-0457">Lysine biosynthesis</keyword>
<dbReference type="InterPro" id="IPR002986">
    <property type="entry name" value="DAP_deCOOHase_LysA"/>
</dbReference>
<evidence type="ECO:0000313" key="8">
    <source>
        <dbReference type="Proteomes" id="UP001183176"/>
    </source>
</evidence>
<evidence type="ECO:0000256" key="4">
    <source>
        <dbReference type="ARBA" id="ARBA00023154"/>
    </source>
</evidence>
<evidence type="ECO:0000256" key="1">
    <source>
        <dbReference type="ARBA" id="ARBA00001933"/>
    </source>
</evidence>
<dbReference type="InterPro" id="IPR000183">
    <property type="entry name" value="Orn/DAP/Arg_de-COase"/>
</dbReference>
<proteinExistence type="predicted"/>
<gene>
    <name evidence="7" type="ORF">RM423_17945</name>
</gene>